<evidence type="ECO:0000313" key="4">
    <source>
        <dbReference type="Proteomes" id="UP000324897"/>
    </source>
</evidence>
<dbReference type="AlphaFoldDB" id="A0A5J9T1P6"/>
<protein>
    <submittedName>
        <fullName evidence="3">Uncharacterized protein</fullName>
    </submittedName>
</protein>
<organism evidence="3 4">
    <name type="scientific">Eragrostis curvula</name>
    <name type="common">weeping love grass</name>
    <dbReference type="NCBI Taxonomy" id="38414"/>
    <lineage>
        <taxon>Eukaryota</taxon>
        <taxon>Viridiplantae</taxon>
        <taxon>Streptophyta</taxon>
        <taxon>Embryophyta</taxon>
        <taxon>Tracheophyta</taxon>
        <taxon>Spermatophyta</taxon>
        <taxon>Magnoliopsida</taxon>
        <taxon>Liliopsida</taxon>
        <taxon>Poales</taxon>
        <taxon>Poaceae</taxon>
        <taxon>PACMAD clade</taxon>
        <taxon>Chloridoideae</taxon>
        <taxon>Eragrostideae</taxon>
        <taxon>Eragrostidinae</taxon>
        <taxon>Eragrostis</taxon>
    </lineage>
</organism>
<comment type="caution">
    <text evidence="3">The sequence shown here is derived from an EMBL/GenBank/DDBJ whole genome shotgun (WGS) entry which is preliminary data.</text>
</comment>
<dbReference type="PANTHER" id="PTHR16771">
    <property type="entry name" value="26 PROTEASOME COMPLEX SUBUNIT DSS1"/>
    <property type="match status" value="1"/>
</dbReference>
<dbReference type="GO" id="GO:0000724">
    <property type="term" value="P:double-strand break repair via homologous recombination"/>
    <property type="evidence" value="ECO:0007669"/>
    <property type="project" value="TreeGrafter"/>
</dbReference>
<proteinExistence type="inferred from homology"/>
<evidence type="ECO:0000256" key="2">
    <source>
        <dbReference type="SAM" id="MobiDB-lite"/>
    </source>
</evidence>
<dbReference type="GO" id="GO:0008541">
    <property type="term" value="C:proteasome regulatory particle, lid subcomplex"/>
    <property type="evidence" value="ECO:0007669"/>
    <property type="project" value="InterPro"/>
</dbReference>
<gene>
    <name evidence="3" type="ORF">EJB05_48348</name>
</gene>
<reference evidence="3 4" key="1">
    <citation type="journal article" date="2019" name="Sci. Rep.">
        <title>A high-quality genome of Eragrostis curvula grass provides insights into Poaceae evolution and supports new strategies to enhance forage quality.</title>
        <authorList>
            <person name="Carballo J."/>
            <person name="Santos B.A.C.M."/>
            <person name="Zappacosta D."/>
            <person name="Garbus I."/>
            <person name="Selva J.P."/>
            <person name="Gallo C.A."/>
            <person name="Diaz A."/>
            <person name="Albertini E."/>
            <person name="Caccamo M."/>
            <person name="Echenique V."/>
        </authorList>
    </citation>
    <scope>NUCLEOTIDE SEQUENCE [LARGE SCALE GENOMIC DNA]</scope>
    <source>
        <strain evidence="4">cv. Victoria</strain>
        <tissue evidence="3">Leaf</tissue>
    </source>
</reference>
<accession>A0A5J9T1P6</accession>
<dbReference type="Gramene" id="TVU05194">
    <property type="protein sequence ID" value="TVU05194"/>
    <property type="gene ID" value="EJB05_48348"/>
</dbReference>
<evidence type="ECO:0000256" key="1">
    <source>
        <dbReference type="ARBA" id="ARBA00034491"/>
    </source>
</evidence>
<feature type="compositionally biased region" description="Basic and acidic residues" evidence="2">
    <location>
        <begin position="1"/>
        <end position="23"/>
    </location>
</feature>
<dbReference type="GO" id="GO:0043248">
    <property type="term" value="P:proteasome assembly"/>
    <property type="evidence" value="ECO:0007669"/>
    <property type="project" value="InterPro"/>
</dbReference>
<feature type="compositionally biased region" description="Low complexity" evidence="2">
    <location>
        <begin position="29"/>
        <end position="43"/>
    </location>
</feature>
<dbReference type="GO" id="GO:0006406">
    <property type="term" value="P:mRNA export from nucleus"/>
    <property type="evidence" value="ECO:0007669"/>
    <property type="project" value="InterPro"/>
</dbReference>
<dbReference type="EMBL" id="RWGY01000051">
    <property type="protein sequence ID" value="TVU05194.1"/>
    <property type="molecule type" value="Genomic_DNA"/>
</dbReference>
<comment type="similarity">
    <text evidence="1">Belongs to the DSS1/SEM1 family.</text>
</comment>
<feature type="region of interest" description="Disordered" evidence="2">
    <location>
        <begin position="97"/>
        <end position="122"/>
    </location>
</feature>
<feature type="region of interest" description="Disordered" evidence="2">
    <location>
        <begin position="1"/>
        <end position="84"/>
    </location>
</feature>
<keyword evidence="4" id="KW-1185">Reference proteome</keyword>
<feature type="non-terminal residue" evidence="3">
    <location>
        <position position="1"/>
    </location>
</feature>
<dbReference type="Proteomes" id="UP000324897">
    <property type="component" value="Unassembled WGS sequence"/>
</dbReference>
<sequence length="122" mass="13531">SGASRAHPEPIRPHRLESERVEHTPNLFSARTSTSSSPSSQAASHDERTPPPGLGFLLRPSQLLSGEPAAPAPADAKAEAAKMDLLEDDDEFEEFEIDQEWDDKEDGNEAAQQWEDDWTMMM</sequence>
<name>A0A5J9T1P6_9POAL</name>
<dbReference type="PANTHER" id="PTHR16771:SF17">
    <property type="entry name" value="PROTEIN DELETION OF SUV3 SUPPRESSOR 1(I)-RELATED"/>
    <property type="match status" value="1"/>
</dbReference>
<evidence type="ECO:0000313" key="3">
    <source>
        <dbReference type="EMBL" id="TVU05194.1"/>
    </source>
</evidence>
<dbReference type="InterPro" id="IPR007834">
    <property type="entry name" value="DSS1_SEM1"/>
</dbReference>